<evidence type="ECO:0000259" key="10">
    <source>
        <dbReference type="Pfam" id="PF00724"/>
    </source>
</evidence>
<dbReference type="Pfam" id="PF00724">
    <property type="entry name" value="Oxidored_FMN"/>
    <property type="match status" value="1"/>
</dbReference>
<evidence type="ECO:0000256" key="6">
    <source>
        <dbReference type="ARBA" id="ARBA00022723"/>
    </source>
</evidence>
<dbReference type="PRINTS" id="PR00368">
    <property type="entry name" value="FADPNR"/>
</dbReference>
<evidence type="ECO:0000256" key="3">
    <source>
        <dbReference type="ARBA" id="ARBA00011048"/>
    </source>
</evidence>
<dbReference type="AlphaFoldDB" id="A0A072NEM4"/>
<keyword evidence="6" id="KW-0479">Metal-binding</keyword>
<dbReference type="Gene3D" id="3.20.20.70">
    <property type="entry name" value="Aldolase class I"/>
    <property type="match status" value="1"/>
</dbReference>
<dbReference type="GO" id="GO:0051536">
    <property type="term" value="F:iron-sulfur cluster binding"/>
    <property type="evidence" value="ECO:0007669"/>
    <property type="project" value="UniProtKB-KW"/>
</dbReference>
<dbReference type="Proteomes" id="UP000027936">
    <property type="component" value="Unassembled WGS sequence"/>
</dbReference>
<sequence>METRFKKLFTPGKIGKVELKNRILKAPQSTGLSNMDGTVSERLVRHYKELAQGGTGLIIVEYTYIDDDASKSAYCQLGISKNEHISGLSWLVSAIHDEGAKVGIQLEHCGRQKFLATPPIKAPSRIPWPHVYEQTGYIPEELTIQEIKQIIESFGDAAKRAKMAGFDLVEIHAAHGYLITNFLSNHTNKRTDLYGGSLENRMRFLIEVIQNIKAKVGENFPVTMRINGTDYEPDGITIEETIEVCKRAEELGIAAFHVSGGDHHMMNYQVSPMTVPNGPNVWAAEAIKKVVSVPVIASGSITTPQFAEQILQEKNIDFVSFGRPLLADPYFPLKAKEGRPEEIKPCIRCNDGCLERTFFNFNSIRCTVNPNMGREGELNILPAKTPRNIAVVGGGPAGMEAALVSAERGHKVTLFEKNQLGGALLASSVQSFKTDLRNLENYYSAQMKKLDINIVREEATATIITNGDFDAVIVAVGKVPNTISVQGLDETITVQATDILLNKAEAGHNVVIIGSGTTGIETALYLADKGHNVSVIEQSKNIKNHDQVTYQISYNQMLQEKDIAIYVSAEIKGADQGLVKVVLKNGEEKEIVADNVILATGYKANNQLVKELKEQTNIEVYHIGDSKEPGKIFDAIHSGYLTGLRL</sequence>
<evidence type="ECO:0000256" key="2">
    <source>
        <dbReference type="ARBA" id="ARBA00001966"/>
    </source>
</evidence>
<evidence type="ECO:0000256" key="4">
    <source>
        <dbReference type="ARBA" id="ARBA00022630"/>
    </source>
</evidence>
<evidence type="ECO:0000313" key="13">
    <source>
        <dbReference type="Proteomes" id="UP000027936"/>
    </source>
</evidence>
<dbReference type="OrthoDB" id="9772736at2"/>
<dbReference type="GO" id="GO:0010181">
    <property type="term" value="F:FMN binding"/>
    <property type="evidence" value="ECO:0007669"/>
    <property type="project" value="InterPro"/>
</dbReference>
<gene>
    <name evidence="12" type="ORF">M670_04696</name>
</gene>
<dbReference type="InterPro" id="IPR023753">
    <property type="entry name" value="FAD/NAD-binding_dom"/>
</dbReference>
<dbReference type="GO" id="GO:0016491">
    <property type="term" value="F:oxidoreductase activity"/>
    <property type="evidence" value="ECO:0007669"/>
    <property type="project" value="UniProtKB-KW"/>
</dbReference>
<evidence type="ECO:0000259" key="11">
    <source>
        <dbReference type="Pfam" id="PF07992"/>
    </source>
</evidence>
<feature type="domain" description="FAD/NAD(P)-binding" evidence="11">
    <location>
        <begin position="388"/>
        <end position="619"/>
    </location>
</feature>
<dbReference type="Gene3D" id="3.40.50.720">
    <property type="entry name" value="NAD(P)-binding Rossmann-like Domain"/>
    <property type="match status" value="1"/>
</dbReference>
<evidence type="ECO:0000313" key="12">
    <source>
        <dbReference type="EMBL" id="KEF36099.1"/>
    </source>
</evidence>
<dbReference type="InterPro" id="IPR001155">
    <property type="entry name" value="OxRdtase_FMN_N"/>
</dbReference>
<keyword evidence="8" id="KW-0408">Iron</keyword>
<dbReference type="CDD" id="cd02803">
    <property type="entry name" value="OYE_like_FMN_family"/>
    <property type="match status" value="1"/>
</dbReference>
<evidence type="ECO:0000256" key="5">
    <source>
        <dbReference type="ARBA" id="ARBA00022643"/>
    </source>
</evidence>
<dbReference type="InterPro" id="IPR013785">
    <property type="entry name" value="Aldolase_TIM"/>
</dbReference>
<evidence type="ECO:0000256" key="8">
    <source>
        <dbReference type="ARBA" id="ARBA00023004"/>
    </source>
</evidence>
<evidence type="ECO:0000256" key="9">
    <source>
        <dbReference type="ARBA" id="ARBA00023014"/>
    </source>
</evidence>
<dbReference type="SUPFAM" id="SSF51905">
    <property type="entry name" value="FAD/NAD(P)-binding domain"/>
    <property type="match status" value="1"/>
</dbReference>
<feature type="domain" description="NADH:flavin oxidoreductase/NADH oxidase N-terminal" evidence="10">
    <location>
        <begin position="7"/>
        <end position="342"/>
    </location>
</feature>
<comment type="cofactor">
    <cofactor evidence="1">
        <name>FMN</name>
        <dbReference type="ChEBI" id="CHEBI:58210"/>
    </cofactor>
</comment>
<reference evidence="12 13" key="1">
    <citation type="submission" date="2014-04" db="EMBL/GenBank/DDBJ databases">
        <title>Draft genome sequence of Bacillus azotoformans MEV2011, a (co-) denitrifying strain unable to grow in the presence of oxygen.</title>
        <authorList>
            <person name="Nielsen M."/>
            <person name="Schreiber L."/>
            <person name="Finster K."/>
            <person name="Schramm A."/>
        </authorList>
    </citation>
    <scope>NUCLEOTIDE SEQUENCE [LARGE SCALE GENOMIC DNA]</scope>
    <source>
        <strain evidence="12 13">MEV2011</strain>
    </source>
</reference>
<keyword evidence="5" id="KW-0288">FMN</keyword>
<proteinExistence type="inferred from homology"/>
<dbReference type="SUPFAM" id="SSF51395">
    <property type="entry name" value="FMN-linked oxidoreductases"/>
    <property type="match status" value="1"/>
</dbReference>
<dbReference type="EMBL" id="JJRY01000035">
    <property type="protein sequence ID" value="KEF36099.1"/>
    <property type="molecule type" value="Genomic_DNA"/>
</dbReference>
<evidence type="ECO:0000256" key="7">
    <source>
        <dbReference type="ARBA" id="ARBA00023002"/>
    </source>
</evidence>
<evidence type="ECO:0000256" key="1">
    <source>
        <dbReference type="ARBA" id="ARBA00001917"/>
    </source>
</evidence>
<dbReference type="InterPro" id="IPR036188">
    <property type="entry name" value="FAD/NAD-bd_sf"/>
</dbReference>
<protein>
    <submittedName>
        <fullName evidence="12">NADH:flavin oxidoreductase</fullName>
    </submittedName>
</protein>
<keyword evidence="4" id="KW-0285">Flavoprotein</keyword>
<comment type="cofactor">
    <cofactor evidence="2">
        <name>[4Fe-4S] cluster</name>
        <dbReference type="ChEBI" id="CHEBI:49883"/>
    </cofactor>
</comment>
<keyword evidence="9" id="KW-0411">Iron-sulfur</keyword>
<dbReference type="Pfam" id="PF07992">
    <property type="entry name" value="Pyr_redox_2"/>
    <property type="match status" value="1"/>
</dbReference>
<dbReference type="GO" id="GO:0046872">
    <property type="term" value="F:metal ion binding"/>
    <property type="evidence" value="ECO:0007669"/>
    <property type="project" value="UniProtKB-KW"/>
</dbReference>
<comment type="caution">
    <text evidence="12">The sequence shown here is derived from an EMBL/GenBank/DDBJ whole genome shotgun (WGS) entry which is preliminary data.</text>
</comment>
<dbReference type="PANTHER" id="PTHR42917">
    <property type="entry name" value="2,4-DIENOYL-COA REDUCTASE"/>
    <property type="match status" value="1"/>
</dbReference>
<dbReference type="PANTHER" id="PTHR42917:SF2">
    <property type="entry name" value="2,4-DIENOYL-COA REDUCTASE [(2E)-ENOYL-COA-PRODUCING]"/>
    <property type="match status" value="1"/>
</dbReference>
<comment type="similarity">
    <text evidence="3">In the N-terminal section; belongs to the NADH:flavin oxidoreductase/NADH oxidase family.</text>
</comment>
<dbReference type="PATRIC" id="fig|1348973.3.peg.4566"/>
<keyword evidence="7" id="KW-0560">Oxidoreductase</keyword>
<dbReference type="RefSeq" id="WP_035198823.1">
    <property type="nucleotide sequence ID" value="NZ_JJRY01000035.1"/>
</dbReference>
<dbReference type="PRINTS" id="PR00411">
    <property type="entry name" value="PNDRDTASEI"/>
</dbReference>
<name>A0A072NEM4_SCHAZ</name>
<dbReference type="InterPro" id="IPR051793">
    <property type="entry name" value="NADH:flavin_oxidoreductase"/>
</dbReference>
<dbReference type="Gene3D" id="3.50.50.60">
    <property type="entry name" value="FAD/NAD(P)-binding domain"/>
    <property type="match status" value="1"/>
</dbReference>
<accession>A0A072NEM4</accession>
<organism evidence="12 13">
    <name type="scientific">Schinkia azotoformans MEV2011</name>
    <dbReference type="NCBI Taxonomy" id="1348973"/>
    <lineage>
        <taxon>Bacteria</taxon>
        <taxon>Bacillati</taxon>
        <taxon>Bacillota</taxon>
        <taxon>Bacilli</taxon>
        <taxon>Bacillales</taxon>
        <taxon>Bacillaceae</taxon>
        <taxon>Calidifontibacillus/Schinkia group</taxon>
        <taxon>Schinkia</taxon>
    </lineage>
</organism>